<dbReference type="GO" id="GO:0030174">
    <property type="term" value="P:regulation of DNA-templated DNA replication initiation"/>
    <property type="evidence" value="ECO:0007669"/>
    <property type="project" value="TreeGrafter"/>
</dbReference>
<evidence type="ECO:0008006" key="4">
    <source>
        <dbReference type="Google" id="ProtNLM"/>
    </source>
</evidence>
<feature type="compositionally biased region" description="Basic residues" evidence="1">
    <location>
        <begin position="885"/>
        <end position="894"/>
    </location>
</feature>
<accession>A0AAV0G0T1</accession>
<dbReference type="PANTHER" id="PTHR21556:SF2">
    <property type="entry name" value="TRESLIN"/>
    <property type="match status" value="1"/>
</dbReference>
<dbReference type="EMBL" id="CAMAPF010001027">
    <property type="protein sequence ID" value="CAH9140894.1"/>
    <property type="molecule type" value="Genomic_DNA"/>
</dbReference>
<dbReference type="GO" id="GO:0010212">
    <property type="term" value="P:response to ionizing radiation"/>
    <property type="evidence" value="ECO:0007669"/>
    <property type="project" value="InterPro"/>
</dbReference>
<name>A0AAV0G0T1_9ASTE</name>
<dbReference type="GO" id="GO:0007095">
    <property type="term" value="P:mitotic G2 DNA damage checkpoint signaling"/>
    <property type="evidence" value="ECO:0007669"/>
    <property type="project" value="TreeGrafter"/>
</dbReference>
<dbReference type="Proteomes" id="UP001152523">
    <property type="component" value="Unassembled WGS sequence"/>
</dbReference>
<evidence type="ECO:0000313" key="2">
    <source>
        <dbReference type="EMBL" id="CAH9140894.1"/>
    </source>
</evidence>
<organism evidence="2 3">
    <name type="scientific">Cuscuta epithymum</name>
    <dbReference type="NCBI Taxonomy" id="186058"/>
    <lineage>
        <taxon>Eukaryota</taxon>
        <taxon>Viridiplantae</taxon>
        <taxon>Streptophyta</taxon>
        <taxon>Embryophyta</taxon>
        <taxon>Tracheophyta</taxon>
        <taxon>Spermatophyta</taxon>
        <taxon>Magnoliopsida</taxon>
        <taxon>eudicotyledons</taxon>
        <taxon>Gunneridae</taxon>
        <taxon>Pentapetalae</taxon>
        <taxon>asterids</taxon>
        <taxon>lamiids</taxon>
        <taxon>Solanales</taxon>
        <taxon>Convolvulaceae</taxon>
        <taxon>Cuscuteae</taxon>
        <taxon>Cuscuta</taxon>
        <taxon>Cuscuta subgen. Cuscuta</taxon>
    </lineage>
</organism>
<sequence length="936" mass="105314">MADPIDYSKTQRILLLIDLHPLQTFRNPNSYLISVSATARRLLAFASLTQSLFSFKFFFSSLCPYLSTSVVDQLIGSLFPSSFNLPSETLSSLIAILTSVSIPAEFEVKPSRASNVASSLHKLVFDCTWESENDDLSGKANVEFPKICSNLVLLFSHLPNSISCLSEYMNLGVSSEALRDLDGFMVKFHELFGIVSKAFSNRDIHLSWIDVGDGLAPGVDCNKFDNFGGSMLLENGIKSYGWGFCPTYSIVLDSALIPIGLIYPKIGIPLQYLKCADSRQGHRGQLYLEILDVNGKPLGCKCSDLEFLDLNVSQGGVCNGESVWSRFGEGVVIKMQVQAIQRYDDEDGKAKRCTSSSILVREFSGDTKKCQTKFTDGLFAYRVFDILSGHMSENRHRNNYVPIWSIVLSFLYKEGCQALVSLSSNNEQITSILKPVTAHLALLSVTDNNKEHGWNQSDSSGVRERTCNTSVVETDDANGSQPEASTSTYCEPLRHGKRPKNKKSVNKHLCWSSFCNAAFECSDFNLVEIYFARKPESSKMLKFLMCWMKQIKKHSSILLPTALHHSSQSQQHVLLPPLCTQVNLMQENDVSFSSSETVEVFFGNLPKRIQHCLTSGADLQSFAERLVKLSIHVMSQISEKNHTAGANKNTTTELMELLLEKPKDMTPKLEFDNPTSEASDFNSTSKIIVREYELQVFLRMELFRSDVSENIKGSVKQKLVKQVCSLLEIIQYLVEGGIHGHVRLYDYVERTIRARYNHNLEDVVAEIYAQMDLLPFGEEDEIQAQLFNSEDSDQSWKENHDGYKMAKPDNVLRSGLAGYDDSSQPADENSESAREEEHARRIIEARERREKARRSLYTRMPDLQRVWAPRQLKAPKGKSEGQKDTKRKHMRKAHYGVVCETPMSERKHMCSSDGEKGHTDSGKSLRVVPKALFQDA</sequence>
<keyword evidence="3" id="KW-1185">Reference proteome</keyword>
<feature type="region of interest" description="Disordered" evidence="1">
    <location>
        <begin position="871"/>
        <end position="936"/>
    </location>
</feature>
<dbReference type="GO" id="GO:0003682">
    <property type="term" value="F:chromatin binding"/>
    <property type="evidence" value="ECO:0007669"/>
    <property type="project" value="TreeGrafter"/>
</dbReference>
<dbReference type="AlphaFoldDB" id="A0AAV0G0T1"/>
<proteinExistence type="predicted"/>
<evidence type="ECO:0000313" key="3">
    <source>
        <dbReference type="Proteomes" id="UP001152523"/>
    </source>
</evidence>
<feature type="compositionally biased region" description="Polar residues" evidence="1">
    <location>
        <begin position="473"/>
        <end position="489"/>
    </location>
</feature>
<dbReference type="InterPro" id="IPR026153">
    <property type="entry name" value="Treslin"/>
</dbReference>
<dbReference type="PANTHER" id="PTHR21556">
    <property type="entry name" value="TRESLIN"/>
    <property type="match status" value="1"/>
</dbReference>
<evidence type="ECO:0000256" key="1">
    <source>
        <dbReference type="SAM" id="MobiDB-lite"/>
    </source>
</evidence>
<reference evidence="2" key="1">
    <citation type="submission" date="2022-07" db="EMBL/GenBank/DDBJ databases">
        <authorList>
            <person name="Macas J."/>
            <person name="Novak P."/>
            <person name="Neumann P."/>
        </authorList>
    </citation>
    <scope>NUCLEOTIDE SEQUENCE</scope>
</reference>
<feature type="region of interest" description="Disordered" evidence="1">
    <location>
        <begin position="473"/>
        <end position="499"/>
    </location>
</feature>
<protein>
    <recommendedName>
        <fullName evidence="4">Treslin N-terminal domain-containing protein</fullName>
    </recommendedName>
</protein>
<feature type="compositionally biased region" description="Basic and acidic residues" evidence="1">
    <location>
        <begin position="903"/>
        <end position="923"/>
    </location>
</feature>
<dbReference type="GO" id="GO:0006260">
    <property type="term" value="P:DNA replication"/>
    <property type="evidence" value="ECO:0007669"/>
    <property type="project" value="InterPro"/>
</dbReference>
<dbReference type="GO" id="GO:0005634">
    <property type="term" value="C:nucleus"/>
    <property type="evidence" value="ECO:0007669"/>
    <property type="project" value="InterPro"/>
</dbReference>
<gene>
    <name evidence="2" type="ORF">CEPIT_LOCUS38705</name>
</gene>
<comment type="caution">
    <text evidence="2">The sequence shown here is derived from an EMBL/GenBank/DDBJ whole genome shotgun (WGS) entry which is preliminary data.</text>
</comment>
<feature type="region of interest" description="Disordered" evidence="1">
    <location>
        <begin position="788"/>
        <end position="839"/>
    </location>
</feature>
<feature type="compositionally biased region" description="Basic and acidic residues" evidence="1">
    <location>
        <begin position="794"/>
        <end position="807"/>
    </location>
</feature>
<dbReference type="GO" id="GO:0033314">
    <property type="term" value="P:mitotic DNA replication checkpoint signaling"/>
    <property type="evidence" value="ECO:0007669"/>
    <property type="project" value="InterPro"/>
</dbReference>